<evidence type="ECO:0000313" key="2">
    <source>
        <dbReference type="EMBL" id="ARK36680.1"/>
    </source>
</evidence>
<reference evidence="2" key="1">
    <citation type="journal article" date="2017" name="New Dis. Rep.">
        <title>First report of Pea necrotic yellow dwarf virus in The Netherlands.</title>
        <authorList>
            <person name="Gaafar Y."/>
            <person name="Timchenko T."/>
            <person name="Ziebell H."/>
        </authorList>
    </citation>
    <scope>NUCLEOTIDE SEQUENCE</scope>
    <source>
        <strain evidence="2">NL HZ16-189</strain>
    </source>
</reference>
<protein>
    <submittedName>
        <fullName evidence="2">U4 protein</fullName>
    </submittedName>
</protein>
<organism evidence="2">
    <name type="scientific">Pea necrotic yellow dwarf virus</name>
    <dbReference type="NCBI Taxonomy" id="753670"/>
    <lineage>
        <taxon>Viruses</taxon>
        <taxon>Monodnaviria</taxon>
        <taxon>Shotokuvirae</taxon>
        <taxon>Cressdnaviricota</taxon>
        <taxon>Arfiviricetes</taxon>
        <taxon>Mulpavirales</taxon>
        <taxon>Nanoviridae</taxon>
        <taxon>Nanovirus</taxon>
        <taxon>Nanovirus necropisi</taxon>
    </lineage>
</organism>
<dbReference type="EMBL" id="KY593294">
    <property type="protein sequence ID" value="ARK36680.1"/>
    <property type="molecule type" value="Genomic_DNA"/>
</dbReference>
<keyword evidence="1" id="KW-1133">Transmembrane helix</keyword>
<name>A0A1W6F7L8_9VIRU</name>
<accession>A0A1W6F7L8</accession>
<evidence type="ECO:0000256" key="1">
    <source>
        <dbReference type="SAM" id="Phobius"/>
    </source>
</evidence>
<keyword evidence="1" id="KW-0472">Membrane</keyword>
<proteinExistence type="predicted"/>
<keyword evidence="1" id="KW-0812">Transmembrane</keyword>
<feature type="transmembrane region" description="Helical" evidence="1">
    <location>
        <begin position="6"/>
        <end position="35"/>
    </location>
</feature>
<sequence length="103" mass="11858">MERRFIFFFLLVLTVLNSSFVMNLILGYVLGVLLVKNIPGLRAMLVGERDVEIKSEDDTFVEGVAEDVRDHLKTLGLDVKVEGEDLEYLQSLWKELRKRAVNM</sequence>
<gene>
    <name evidence="2" type="primary">U4</name>
</gene>
<reference evidence="2" key="2">
    <citation type="submission" date="2017-02" db="EMBL/GenBank/DDBJ databases">
        <authorList>
            <person name="Peterson S.W."/>
        </authorList>
    </citation>
    <scope>NUCLEOTIDE SEQUENCE</scope>
    <source>
        <strain evidence="2">NL HZ16-189</strain>
    </source>
</reference>